<comment type="caution">
    <text evidence="2">The sequence shown here is derived from an EMBL/GenBank/DDBJ whole genome shotgun (WGS) entry which is preliminary data.</text>
</comment>
<evidence type="ECO:0000259" key="1">
    <source>
        <dbReference type="PROSITE" id="PS51340"/>
    </source>
</evidence>
<name>A0AAW1RXJ4_9CHLO</name>
<dbReference type="GO" id="GO:0030151">
    <property type="term" value="F:molybdenum ion binding"/>
    <property type="evidence" value="ECO:0007669"/>
    <property type="project" value="InterPro"/>
</dbReference>
<gene>
    <name evidence="2" type="ORF">WJX74_010206</name>
</gene>
<feature type="domain" description="MOSC" evidence="1">
    <location>
        <begin position="147"/>
        <end position="320"/>
    </location>
</feature>
<keyword evidence="3" id="KW-1185">Reference proteome</keyword>
<dbReference type="SUPFAM" id="SSF50800">
    <property type="entry name" value="PK beta-barrel domain-like"/>
    <property type="match status" value="1"/>
</dbReference>
<evidence type="ECO:0000313" key="3">
    <source>
        <dbReference type="Proteomes" id="UP001438707"/>
    </source>
</evidence>
<accession>A0AAW1RXJ4</accession>
<dbReference type="SUPFAM" id="SSF141673">
    <property type="entry name" value="MOSC N-terminal domain-like"/>
    <property type="match status" value="1"/>
</dbReference>
<organism evidence="2 3">
    <name type="scientific">Apatococcus lobatus</name>
    <dbReference type="NCBI Taxonomy" id="904363"/>
    <lineage>
        <taxon>Eukaryota</taxon>
        <taxon>Viridiplantae</taxon>
        <taxon>Chlorophyta</taxon>
        <taxon>core chlorophytes</taxon>
        <taxon>Trebouxiophyceae</taxon>
        <taxon>Chlorellales</taxon>
        <taxon>Chlorellaceae</taxon>
        <taxon>Apatococcus</taxon>
    </lineage>
</organism>
<dbReference type="Proteomes" id="UP001438707">
    <property type="component" value="Unassembled WGS sequence"/>
</dbReference>
<evidence type="ECO:0000313" key="2">
    <source>
        <dbReference type="EMBL" id="KAK9838037.1"/>
    </source>
</evidence>
<dbReference type="InterPro" id="IPR011037">
    <property type="entry name" value="Pyrv_Knase-like_insert_dom_sf"/>
</dbReference>
<dbReference type="PANTHER" id="PTHR14237:SF19">
    <property type="entry name" value="MITOCHONDRIAL AMIDOXIME REDUCING COMPONENT 1"/>
    <property type="match status" value="1"/>
</dbReference>
<dbReference type="PANTHER" id="PTHR14237">
    <property type="entry name" value="MOLYBDOPTERIN COFACTOR SULFURASE MOSC"/>
    <property type="match status" value="1"/>
</dbReference>
<reference evidence="2 3" key="1">
    <citation type="journal article" date="2024" name="Nat. Commun.">
        <title>Phylogenomics reveals the evolutionary origins of lichenization in chlorophyte algae.</title>
        <authorList>
            <person name="Puginier C."/>
            <person name="Libourel C."/>
            <person name="Otte J."/>
            <person name="Skaloud P."/>
            <person name="Haon M."/>
            <person name="Grisel S."/>
            <person name="Petersen M."/>
            <person name="Berrin J.G."/>
            <person name="Delaux P.M."/>
            <person name="Dal Grande F."/>
            <person name="Keller J."/>
        </authorList>
    </citation>
    <scope>NUCLEOTIDE SEQUENCE [LARGE SCALE GENOMIC DNA]</scope>
    <source>
        <strain evidence="2 3">SAG 2145</strain>
    </source>
</reference>
<dbReference type="EMBL" id="JALJOS010000006">
    <property type="protein sequence ID" value="KAK9838037.1"/>
    <property type="molecule type" value="Genomic_DNA"/>
</dbReference>
<dbReference type="GO" id="GO:0003824">
    <property type="term" value="F:catalytic activity"/>
    <property type="evidence" value="ECO:0007669"/>
    <property type="project" value="InterPro"/>
</dbReference>
<protein>
    <recommendedName>
        <fullName evidence="1">MOSC domain-containing protein</fullName>
    </recommendedName>
</protein>
<dbReference type="InterPro" id="IPR005302">
    <property type="entry name" value="MoCF_Sase_C"/>
</dbReference>
<dbReference type="GO" id="GO:0030170">
    <property type="term" value="F:pyridoxal phosphate binding"/>
    <property type="evidence" value="ECO:0007669"/>
    <property type="project" value="InterPro"/>
</dbReference>
<dbReference type="AlphaFoldDB" id="A0AAW1RXJ4"/>
<dbReference type="Pfam" id="PF03473">
    <property type="entry name" value="MOSC"/>
    <property type="match status" value="1"/>
</dbReference>
<dbReference type="PROSITE" id="PS51340">
    <property type="entry name" value="MOSC"/>
    <property type="match status" value="1"/>
</dbReference>
<dbReference type="InterPro" id="IPR005303">
    <property type="entry name" value="MOCOS_middle"/>
</dbReference>
<dbReference type="Pfam" id="PF03476">
    <property type="entry name" value="MOSC_N"/>
    <property type="match status" value="1"/>
</dbReference>
<proteinExistence type="predicted"/>
<sequence>MPKVSSLTVYPVKGLKGIELQQAKVTRTGLRFDRNWMVVDARSGQFITQREMPRLALISTHLPLELLTGEWGAASAEAALTLSTAAPVSSSVQIPLDGSLLEDSNKRECRCWSWEGPAQDQGNEAADWLSDFLGSSVRLMRYTGQPDWQSNAGHDSTRARRQVDPSWLQFAPEDEIAFQDNFPILMASEGGLAALNSHLEHPVPMNRFRPNLVVDDRSFWAEDTWEAIEFHSASSPDPNATESNLKLRLAAPASRCSVTTVNQTTAERGKEPLRTLGKIRRGKQLGWTLRPEWKPAAFFGWNVVPLREGLIAVGDDVEVLGQRSITSLSA</sequence>